<keyword evidence="1" id="KW-1133">Transmembrane helix</keyword>
<protein>
    <submittedName>
        <fullName evidence="2">Uncharacterized protein</fullName>
    </submittedName>
</protein>
<reference evidence="2 3" key="1">
    <citation type="journal article" date="2024" name="Microbiology">
        <title>Methylomarinum rosea sp. nov., a novel halophilic methanotrophic bacterium from the hypersaline Lake Elton.</title>
        <authorList>
            <person name="Suleimanov R.Z."/>
            <person name="Oshkin I.Y."/>
            <person name="Danilova O.V."/>
            <person name="Suzina N.E."/>
            <person name="Dedysh S.N."/>
        </authorList>
    </citation>
    <scope>NUCLEOTIDE SEQUENCE [LARGE SCALE GENOMIC DNA]</scope>
    <source>
        <strain evidence="2 3">Ch1-1</strain>
    </source>
</reference>
<name>A0AAU7NRM9_9GAMM</name>
<evidence type="ECO:0000313" key="2">
    <source>
        <dbReference type="EMBL" id="XBS19636.1"/>
    </source>
</evidence>
<dbReference type="AlphaFoldDB" id="A0AAU7NRM9"/>
<proteinExistence type="predicted"/>
<accession>A0AAU7NRM9</accession>
<keyword evidence="3" id="KW-1185">Reference proteome</keyword>
<dbReference type="RefSeq" id="WP_305907621.1">
    <property type="nucleotide sequence ID" value="NZ_CP157743.1"/>
</dbReference>
<sequence length="51" mass="5549">MTSLKKDIWVGGLFFVGVFGFMSGEFIISTVLFATATVFSTLEENLNIGGR</sequence>
<dbReference type="EMBL" id="CP157743">
    <property type="protein sequence ID" value="XBS19636.1"/>
    <property type="molecule type" value="Genomic_DNA"/>
</dbReference>
<gene>
    <name evidence="2" type="ORF">Q9L42_014890</name>
</gene>
<organism evidence="2 3">
    <name type="scientific">Methylomarinum roseum</name>
    <dbReference type="NCBI Taxonomy" id="3067653"/>
    <lineage>
        <taxon>Bacteria</taxon>
        <taxon>Pseudomonadati</taxon>
        <taxon>Pseudomonadota</taxon>
        <taxon>Gammaproteobacteria</taxon>
        <taxon>Methylococcales</taxon>
        <taxon>Methylococcaceae</taxon>
        <taxon>Methylomarinum</taxon>
    </lineage>
</organism>
<evidence type="ECO:0000313" key="3">
    <source>
        <dbReference type="Proteomes" id="UP001225378"/>
    </source>
</evidence>
<keyword evidence="1" id="KW-0812">Transmembrane</keyword>
<evidence type="ECO:0000256" key="1">
    <source>
        <dbReference type="SAM" id="Phobius"/>
    </source>
</evidence>
<feature type="transmembrane region" description="Helical" evidence="1">
    <location>
        <begin position="12"/>
        <end position="39"/>
    </location>
</feature>
<keyword evidence="1" id="KW-0472">Membrane</keyword>
<dbReference type="KEGG" id="mech:Q9L42_014890"/>
<dbReference type="Proteomes" id="UP001225378">
    <property type="component" value="Chromosome"/>
</dbReference>